<feature type="binding site" evidence="20">
    <location>
        <position position="228"/>
    </location>
    <ligand>
        <name>UDP-N-acetyl-alpha-D-glucosamine</name>
        <dbReference type="ChEBI" id="CHEBI:57705"/>
    </ligand>
</feature>
<feature type="active site" description="Proton acceptor" evidence="20">
    <location>
        <position position="363"/>
    </location>
</feature>
<dbReference type="PANTHER" id="PTHR43584:SF3">
    <property type="entry name" value="BIFUNCTIONAL PROTEIN GLMU"/>
    <property type="match status" value="1"/>
</dbReference>
<comment type="pathway">
    <text evidence="3 20">Nucleotide-sugar biosynthesis; UDP-N-acetyl-alpha-D-glucosamine biosynthesis; UDP-N-acetyl-alpha-D-glucosamine from N-acetyl-alpha-D-glucosamine 1-phosphate: step 1/1.</text>
</comment>
<feature type="binding site" evidence="20">
    <location>
        <position position="228"/>
    </location>
    <ligand>
        <name>Mg(2+)</name>
        <dbReference type="ChEBI" id="CHEBI:18420"/>
    </ligand>
</feature>
<evidence type="ECO:0000256" key="19">
    <source>
        <dbReference type="ARBA" id="ARBA00049628"/>
    </source>
</evidence>
<dbReference type="GO" id="GO:0016020">
    <property type="term" value="C:membrane"/>
    <property type="evidence" value="ECO:0007669"/>
    <property type="project" value="GOC"/>
</dbReference>
<evidence type="ECO:0000256" key="9">
    <source>
        <dbReference type="ARBA" id="ARBA00022723"/>
    </source>
</evidence>
<evidence type="ECO:0000256" key="5">
    <source>
        <dbReference type="ARBA" id="ARBA00007947"/>
    </source>
</evidence>
<feature type="binding site" evidence="20">
    <location>
        <position position="73"/>
    </location>
    <ligand>
        <name>UDP-N-acetyl-alpha-D-glucosamine</name>
        <dbReference type="ChEBI" id="CHEBI:57705"/>
    </ligand>
</feature>
<comment type="subcellular location">
    <subcellularLocation>
        <location evidence="1 20">Cytoplasm</location>
    </subcellularLocation>
</comment>
<dbReference type="SUPFAM" id="SSF51161">
    <property type="entry name" value="Trimeric LpxA-like enzymes"/>
    <property type="match status" value="1"/>
</dbReference>
<dbReference type="InterPro" id="IPR018357">
    <property type="entry name" value="Hexapep_transf_CS"/>
</dbReference>
<dbReference type="RefSeq" id="WP_076760188.1">
    <property type="nucleotide sequence ID" value="NZ_FTPL01000006.1"/>
</dbReference>
<comment type="subunit">
    <text evidence="20">Homotrimer.</text>
</comment>
<dbReference type="Pfam" id="PF00132">
    <property type="entry name" value="Hexapep"/>
    <property type="match status" value="3"/>
</dbReference>
<dbReference type="GO" id="GO:0009252">
    <property type="term" value="P:peptidoglycan biosynthetic process"/>
    <property type="evidence" value="ECO:0007669"/>
    <property type="project" value="UniProtKB-UniRule"/>
</dbReference>
<dbReference type="Proteomes" id="UP000187550">
    <property type="component" value="Unassembled WGS sequence"/>
</dbReference>
<evidence type="ECO:0000256" key="10">
    <source>
        <dbReference type="ARBA" id="ARBA00022737"/>
    </source>
</evidence>
<feature type="domain" description="Nucleotidyl transferase" evidence="21">
    <location>
        <begin position="6"/>
        <end position="210"/>
    </location>
</feature>
<dbReference type="GO" id="GO:0009245">
    <property type="term" value="P:lipid A biosynthetic process"/>
    <property type="evidence" value="ECO:0007669"/>
    <property type="project" value="UniProtKB-UniRule"/>
</dbReference>
<dbReference type="CDD" id="cd03353">
    <property type="entry name" value="LbH_GlmU_C"/>
    <property type="match status" value="1"/>
</dbReference>
<dbReference type="GO" id="GO:0005737">
    <property type="term" value="C:cytoplasm"/>
    <property type="evidence" value="ECO:0007669"/>
    <property type="project" value="UniProtKB-SubCell"/>
</dbReference>
<dbReference type="EC" id="2.3.1.157" evidence="20"/>
<dbReference type="EC" id="2.7.7.23" evidence="20"/>
<keyword evidence="7 20" id="KW-0808">Transferase</keyword>
<dbReference type="GO" id="GO:0000287">
    <property type="term" value="F:magnesium ion binding"/>
    <property type="evidence" value="ECO:0007669"/>
    <property type="project" value="UniProtKB-UniRule"/>
</dbReference>
<comment type="similarity">
    <text evidence="5 20">In the N-terminal section; belongs to the N-acetylglucosamine-1-phosphate uridyltransferase family.</text>
</comment>
<dbReference type="NCBIfam" id="NF010934">
    <property type="entry name" value="PRK14354.1"/>
    <property type="match status" value="1"/>
</dbReference>
<dbReference type="InterPro" id="IPR029044">
    <property type="entry name" value="Nucleotide-diphossugar_trans"/>
</dbReference>
<evidence type="ECO:0000256" key="16">
    <source>
        <dbReference type="ARBA" id="ARBA00023316"/>
    </source>
</evidence>
<comment type="function">
    <text evidence="19 20">Catalyzes the last two sequential reactions in the de novo biosynthetic pathway for UDP-N-acetylglucosamine (UDP-GlcNAc). The C-terminal domain catalyzes the transfer of acetyl group from acetyl coenzyme A to glucosamine-1-phosphate (GlcN-1-P) to produce N-acetylglucosamine-1-phosphate (GlcNAc-1-P), which is converted into UDP-GlcNAc by the transfer of uridine 5-monophosphate (from uridine 5-triphosphate), a reaction catalyzed by the N-terminal domain.</text>
</comment>
<feature type="binding site" evidence="20">
    <location>
        <begin position="78"/>
        <end position="79"/>
    </location>
    <ligand>
        <name>UDP-N-acetyl-alpha-D-glucosamine</name>
        <dbReference type="ChEBI" id="CHEBI:57705"/>
    </ligand>
</feature>
<evidence type="ECO:0000313" key="22">
    <source>
        <dbReference type="EMBL" id="SIT93373.1"/>
    </source>
</evidence>
<dbReference type="UniPathway" id="UPA00113">
    <property type="reaction ID" value="UER00532"/>
</dbReference>
<comment type="similarity">
    <text evidence="4 20">In the C-terminal section; belongs to the transferase hexapeptide repeat family.</text>
</comment>
<dbReference type="SUPFAM" id="SSF53448">
    <property type="entry name" value="Nucleotide-diphospho-sugar transferases"/>
    <property type="match status" value="1"/>
</dbReference>
<feature type="binding site" evidence="20">
    <location>
        <position position="440"/>
    </location>
    <ligand>
        <name>acetyl-CoA</name>
        <dbReference type="ChEBI" id="CHEBI:57288"/>
    </ligand>
</feature>
<dbReference type="Pfam" id="PF00483">
    <property type="entry name" value="NTP_transferase"/>
    <property type="match status" value="1"/>
</dbReference>
<reference evidence="23" key="1">
    <citation type="submission" date="2017-01" db="EMBL/GenBank/DDBJ databases">
        <authorList>
            <person name="Varghese N."/>
            <person name="Submissions S."/>
        </authorList>
    </citation>
    <scope>NUCLEOTIDE SEQUENCE [LARGE SCALE GENOMIC DNA]</scope>
    <source>
        <strain evidence="23">MNA4</strain>
    </source>
</reference>
<feature type="binding site" evidence="20">
    <location>
        <begin position="9"/>
        <end position="12"/>
    </location>
    <ligand>
        <name>UDP-N-acetyl-alpha-D-glucosamine</name>
        <dbReference type="ChEBI" id="CHEBI:57705"/>
    </ligand>
</feature>
<keyword evidence="16 20" id="KW-0961">Cell wall biogenesis/degradation</keyword>
<keyword evidence="6 20" id="KW-0963">Cytoplasm</keyword>
<comment type="pathway">
    <text evidence="20">Bacterial outer membrane biogenesis; LPS lipid A biosynthesis.</text>
</comment>
<keyword evidence="12 20" id="KW-0133">Cell shape</keyword>
<comment type="catalytic activity">
    <reaction evidence="17 20">
        <text>alpha-D-glucosamine 1-phosphate + acetyl-CoA = N-acetyl-alpha-D-glucosamine 1-phosphate + CoA + H(+)</text>
        <dbReference type="Rhea" id="RHEA:13725"/>
        <dbReference type="ChEBI" id="CHEBI:15378"/>
        <dbReference type="ChEBI" id="CHEBI:57287"/>
        <dbReference type="ChEBI" id="CHEBI:57288"/>
        <dbReference type="ChEBI" id="CHEBI:57776"/>
        <dbReference type="ChEBI" id="CHEBI:58516"/>
        <dbReference type="EC" id="2.3.1.157"/>
    </reaction>
</comment>
<dbReference type="GO" id="GO:0003977">
    <property type="term" value="F:UDP-N-acetylglucosamine diphosphorylase activity"/>
    <property type="evidence" value="ECO:0007669"/>
    <property type="project" value="UniProtKB-UniRule"/>
</dbReference>
<feature type="region of interest" description="Pyrophosphorylase" evidence="20">
    <location>
        <begin position="1"/>
        <end position="230"/>
    </location>
</feature>
<keyword evidence="10 20" id="KW-0677">Repeat</keyword>
<comment type="caution">
    <text evidence="20">Lacks conserved residue(s) required for the propagation of feature annotation.</text>
</comment>
<feature type="binding site" evidence="20">
    <location>
        <position position="103"/>
    </location>
    <ligand>
        <name>Mg(2+)</name>
        <dbReference type="ChEBI" id="CHEBI:18420"/>
    </ligand>
</feature>
<feature type="binding site" evidence="20">
    <location>
        <position position="23"/>
    </location>
    <ligand>
        <name>UDP-N-acetyl-alpha-D-glucosamine</name>
        <dbReference type="ChEBI" id="CHEBI:57705"/>
    </ligand>
</feature>
<protein>
    <recommendedName>
        <fullName evidence="20">Bifunctional protein GlmU</fullName>
    </recommendedName>
    <domain>
        <recommendedName>
            <fullName evidence="20">UDP-N-acetylglucosamine pyrophosphorylase</fullName>
            <ecNumber evidence="20">2.7.7.23</ecNumber>
        </recommendedName>
        <alternativeName>
            <fullName evidence="20">N-acetylglucosamine-1-phosphate uridyltransferase</fullName>
        </alternativeName>
    </domain>
    <domain>
        <recommendedName>
            <fullName evidence="20">Glucosamine-1-phosphate N-acetyltransferase</fullName>
            <ecNumber evidence="20">2.3.1.157</ecNumber>
        </recommendedName>
    </domain>
</protein>
<dbReference type="InterPro" id="IPR038009">
    <property type="entry name" value="GlmU_C_LbH"/>
</dbReference>
<keyword evidence="15 20" id="KW-0012">Acyltransferase</keyword>
<evidence type="ECO:0000256" key="13">
    <source>
        <dbReference type="ARBA" id="ARBA00022984"/>
    </source>
</evidence>
<dbReference type="AlphaFoldDB" id="A0A1U7PQX4"/>
<evidence type="ECO:0000256" key="18">
    <source>
        <dbReference type="ARBA" id="ARBA00048493"/>
    </source>
</evidence>
<proteinExistence type="inferred from homology"/>
<dbReference type="HAMAP" id="MF_01631">
    <property type="entry name" value="GlmU"/>
    <property type="match status" value="1"/>
</dbReference>
<dbReference type="GO" id="GO:0000902">
    <property type="term" value="P:cell morphogenesis"/>
    <property type="evidence" value="ECO:0007669"/>
    <property type="project" value="UniProtKB-UniRule"/>
</dbReference>
<dbReference type="InterPro" id="IPR005882">
    <property type="entry name" value="Bifunctional_GlmU"/>
</dbReference>
<dbReference type="PANTHER" id="PTHR43584">
    <property type="entry name" value="NUCLEOTIDYL TRANSFERASE"/>
    <property type="match status" value="1"/>
</dbReference>
<keyword evidence="8 20" id="KW-0548">Nucleotidyltransferase</keyword>
<feature type="region of interest" description="Linker" evidence="20">
    <location>
        <begin position="231"/>
        <end position="251"/>
    </location>
</feature>
<organism evidence="22 23">
    <name type="scientific">Edaphobacillus lindanitolerans</name>
    <dbReference type="NCBI Taxonomy" id="550447"/>
    <lineage>
        <taxon>Bacteria</taxon>
        <taxon>Bacillati</taxon>
        <taxon>Bacillota</taxon>
        <taxon>Bacilli</taxon>
        <taxon>Bacillales</taxon>
        <taxon>Bacillaceae</taxon>
        <taxon>Edaphobacillus</taxon>
    </lineage>
</organism>
<dbReference type="OrthoDB" id="9775031at2"/>
<feature type="binding site" evidence="20">
    <location>
        <begin position="386"/>
        <end position="387"/>
    </location>
    <ligand>
        <name>acetyl-CoA</name>
        <dbReference type="ChEBI" id="CHEBI:57288"/>
    </ligand>
</feature>
<keyword evidence="23" id="KW-1185">Reference proteome</keyword>
<gene>
    <name evidence="20" type="primary">glmU</name>
    <name evidence="22" type="ORF">SAMN05428946_3014</name>
</gene>
<comment type="cofactor">
    <cofactor evidence="20">
        <name>Mg(2+)</name>
        <dbReference type="ChEBI" id="CHEBI:18420"/>
    </cofactor>
    <text evidence="20">Binds 1 Mg(2+) ion per subunit.</text>
</comment>
<comment type="pathway">
    <text evidence="2 20">Nucleotide-sugar biosynthesis; UDP-N-acetyl-alpha-D-glucosamine biosynthesis; N-acetyl-alpha-D-glucosamine 1-phosphate from alpha-D-glucosamine 6-phosphate (route II): step 2/2.</text>
</comment>
<sequence>MTNTYAVVLAAGQGTRMKSKTYKVLHPVCGKPMVSHVIDHINGLGADRIVTVVGFGAELVEEEIGDRSEFVLQEEQLGTGHAVQQAEGLIGDLDGTTIVVCGDTPLITPETMEALVAHHNETGAKATILTAYAQDPTGYGRVIRDESGHVLRIVEQKDASEAEKQIKEINTGTYCFDNRTLFETLRKVKNDNAQGEYYLPDVFGILQTEGETIAAYATADFEETLGVNDRVVLAEAERVMKQRIAERHMRNGVSIIDPATTYISADAEIGRDTVLLPGTMIEGKTVIGEDCTIGPNSQIMESVIGNGAVIRQSVVIASKIGEDAAVGPFAHIRPDTELGSSVKIGNFVEVKKSVLGNGSKVSHLSYIGDADIGERVNMGCGTITVNYDGVNKYRTTVEDDAFVGCNSNLVAPVTVGKGAYVAAGSTVTKNVPEEALAIGRSRQENKEGYVQKLNKKRSGGAN</sequence>
<dbReference type="InterPro" id="IPR001451">
    <property type="entry name" value="Hexapep"/>
</dbReference>
<evidence type="ECO:0000256" key="15">
    <source>
        <dbReference type="ARBA" id="ARBA00023315"/>
    </source>
</evidence>
<dbReference type="GO" id="GO:0071555">
    <property type="term" value="P:cell wall organization"/>
    <property type="evidence" value="ECO:0007669"/>
    <property type="project" value="UniProtKB-KW"/>
</dbReference>
<keyword evidence="14 20" id="KW-0511">Multifunctional enzyme</keyword>
<evidence type="ECO:0000256" key="14">
    <source>
        <dbReference type="ARBA" id="ARBA00023268"/>
    </source>
</evidence>
<feature type="binding site" evidence="20">
    <location>
        <position position="423"/>
    </location>
    <ligand>
        <name>acetyl-CoA</name>
        <dbReference type="ChEBI" id="CHEBI:57288"/>
    </ligand>
</feature>
<feature type="region of interest" description="N-acetyltransferase" evidence="20">
    <location>
        <begin position="252"/>
        <end position="462"/>
    </location>
</feature>
<evidence type="ECO:0000256" key="17">
    <source>
        <dbReference type="ARBA" id="ARBA00048247"/>
    </source>
</evidence>
<feature type="binding site" evidence="20">
    <location>
        <position position="170"/>
    </location>
    <ligand>
        <name>UDP-N-acetyl-alpha-D-glucosamine</name>
        <dbReference type="ChEBI" id="CHEBI:57705"/>
    </ligand>
</feature>
<dbReference type="NCBIfam" id="TIGR01173">
    <property type="entry name" value="glmU"/>
    <property type="match status" value="1"/>
</dbReference>
<comment type="catalytic activity">
    <reaction evidence="18 20">
        <text>N-acetyl-alpha-D-glucosamine 1-phosphate + UTP + H(+) = UDP-N-acetyl-alpha-D-glucosamine + diphosphate</text>
        <dbReference type="Rhea" id="RHEA:13509"/>
        <dbReference type="ChEBI" id="CHEBI:15378"/>
        <dbReference type="ChEBI" id="CHEBI:33019"/>
        <dbReference type="ChEBI" id="CHEBI:46398"/>
        <dbReference type="ChEBI" id="CHEBI:57705"/>
        <dbReference type="ChEBI" id="CHEBI:57776"/>
        <dbReference type="EC" id="2.7.7.23"/>
    </reaction>
</comment>
<dbReference type="STRING" id="550447.SAMN05428946_3014"/>
<accession>A0A1U7PQX4</accession>
<name>A0A1U7PQX4_9BACI</name>
<dbReference type="EMBL" id="FTPL01000006">
    <property type="protein sequence ID" value="SIT93373.1"/>
    <property type="molecule type" value="Genomic_DNA"/>
</dbReference>
<evidence type="ECO:0000256" key="20">
    <source>
        <dbReference type="HAMAP-Rule" id="MF_01631"/>
    </source>
</evidence>
<evidence type="ECO:0000256" key="4">
    <source>
        <dbReference type="ARBA" id="ARBA00007707"/>
    </source>
</evidence>
<feature type="binding site" evidence="20">
    <location>
        <position position="155"/>
    </location>
    <ligand>
        <name>UDP-N-acetyl-alpha-D-glucosamine</name>
        <dbReference type="ChEBI" id="CHEBI:57705"/>
    </ligand>
</feature>
<evidence type="ECO:0000259" key="21">
    <source>
        <dbReference type="Pfam" id="PF00483"/>
    </source>
</evidence>
<evidence type="ECO:0000256" key="6">
    <source>
        <dbReference type="ARBA" id="ARBA00022490"/>
    </source>
</evidence>
<dbReference type="GO" id="GO:0006048">
    <property type="term" value="P:UDP-N-acetylglucosamine biosynthetic process"/>
    <property type="evidence" value="ECO:0007669"/>
    <property type="project" value="UniProtKB-UniPathway"/>
</dbReference>
<feature type="binding site" evidence="20">
    <location>
        <position position="351"/>
    </location>
    <ligand>
        <name>UDP-N-acetyl-alpha-D-glucosamine</name>
        <dbReference type="ChEBI" id="CHEBI:57705"/>
    </ligand>
</feature>
<keyword evidence="9 20" id="KW-0479">Metal-binding</keyword>
<dbReference type="InterPro" id="IPR050065">
    <property type="entry name" value="GlmU-like"/>
</dbReference>
<evidence type="ECO:0000313" key="23">
    <source>
        <dbReference type="Proteomes" id="UP000187550"/>
    </source>
</evidence>
<dbReference type="GO" id="GO:0008360">
    <property type="term" value="P:regulation of cell shape"/>
    <property type="evidence" value="ECO:0007669"/>
    <property type="project" value="UniProtKB-KW"/>
</dbReference>
<dbReference type="Gene3D" id="2.160.10.10">
    <property type="entry name" value="Hexapeptide repeat proteins"/>
    <property type="match status" value="1"/>
</dbReference>
<dbReference type="Gene3D" id="3.90.550.10">
    <property type="entry name" value="Spore Coat Polysaccharide Biosynthesis Protein SpsA, Chain A"/>
    <property type="match status" value="1"/>
</dbReference>
<evidence type="ECO:0000256" key="3">
    <source>
        <dbReference type="ARBA" id="ARBA00005208"/>
    </source>
</evidence>
<evidence type="ECO:0000256" key="11">
    <source>
        <dbReference type="ARBA" id="ARBA00022842"/>
    </source>
</evidence>
<evidence type="ECO:0000256" key="2">
    <source>
        <dbReference type="ARBA" id="ARBA00005166"/>
    </source>
</evidence>
<evidence type="ECO:0000256" key="8">
    <source>
        <dbReference type="ARBA" id="ARBA00022695"/>
    </source>
</evidence>
<feature type="binding site" evidence="20">
    <location>
        <position position="333"/>
    </location>
    <ligand>
        <name>UDP-N-acetyl-alpha-D-glucosamine</name>
        <dbReference type="ChEBI" id="CHEBI:57705"/>
    </ligand>
</feature>
<feature type="binding site" evidence="20">
    <location>
        <position position="140"/>
    </location>
    <ligand>
        <name>UDP-N-acetyl-alpha-D-glucosamine</name>
        <dbReference type="ChEBI" id="CHEBI:57705"/>
    </ligand>
</feature>
<evidence type="ECO:0000256" key="7">
    <source>
        <dbReference type="ARBA" id="ARBA00022679"/>
    </source>
</evidence>
<feature type="binding site" evidence="20">
    <location>
        <position position="377"/>
    </location>
    <ligand>
        <name>UDP-N-acetyl-alpha-D-glucosamine</name>
        <dbReference type="ChEBI" id="CHEBI:57705"/>
    </ligand>
</feature>
<evidence type="ECO:0000256" key="1">
    <source>
        <dbReference type="ARBA" id="ARBA00004496"/>
    </source>
</evidence>
<feature type="binding site" evidence="20">
    <location>
        <position position="366"/>
    </location>
    <ligand>
        <name>UDP-N-acetyl-alpha-D-glucosamine</name>
        <dbReference type="ChEBI" id="CHEBI:57705"/>
    </ligand>
</feature>
<evidence type="ECO:0000256" key="12">
    <source>
        <dbReference type="ARBA" id="ARBA00022960"/>
    </source>
</evidence>
<dbReference type="InterPro" id="IPR005835">
    <property type="entry name" value="NTP_transferase_dom"/>
</dbReference>
<keyword evidence="11 20" id="KW-0460">Magnesium</keyword>
<dbReference type="PROSITE" id="PS00101">
    <property type="entry name" value="HEXAPEP_TRANSFERASES"/>
    <property type="match status" value="1"/>
</dbReference>
<dbReference type="GO" id="GO:0019134">
    <property type="term" value="F:glucosamine-1-phosphate N-acetyltransferase activity"/>
    <property type="evidence" value="ECO:0007669"/>
    <property type="project" value="UniProtKB-UniRule"/>
</dbReference>
<keyword evidence="13 20" id="KW-0573">Peptidoglycan synthesis</keyword>
<dbReference type="UniPathway" id="UPA00973"/>
<dbReference type="InterPro" id="IPR011004">
    <property type="entry name" value="Trimer_LpxA-like_sf"/>
</dbReference>
<dbReference type="CDD" id="cd02540">
    <property type="entry name" value="GT2_GlmU_N_bac"/>
    <property type="match status" value="1"/>
</dbReference>